<proteinExistence type="predicted"/>
<keyword evidence="2 5" id="KW-0812">Transmembrane</keyword>
<organism evidence="7">
    <name type="scientific">uncultured marine bacterium EB0_49D07</name>
    <dbReference type="NCBI Taxonomy" id="415439"/>
    <lineage>
        <taxon>Bacteria</taxon>
        <taxon>environmental samples</taxon>
    </lineage>
</organism>
<evidence type="ECO:0000256" key="3">
    <source>
        <dbReference type="ARBA" id="ARBA00022989"/>
    </source>
</evidence>
<dbReference type="EMBL" id="EF107099">
    <property type="protein sequence ID" value="ABL97171.1"/>
    <property type="molecule type" value="Genomic_DNA"/>
</dbReference>
<evidence type="ECO:0000256" key="4">
    <source>
        <dbReference type="ARBA" id="ARBA00023136"/>
    </source>
</evidence>
<sequence>MTTQITLILLNSLIIGVILTHLILTTPAVFRALDGESVSKFLRVIFPRYYLLLLILSLLILLVLYFQDVSTYWWLAVNVSFHAALGFLTIPLTNAAKDRGWDKLFSFTHGLSVYCTIVILILSIIQFFIYAA</sequence>
<accession>A4GJ76</accession>
<dbReference type="InterPro" id="IPR025423">
    <property type="entry name" value="TMEM205-like"/>
</dbReference>
<keyword evidence="4 5" id="KW-0472">Membrane</keyword>
<evidence type="ECO:0000256" key="2">
    <source>
        <dbReference type="ARBA" id="ARBA00022692"/>
    </source>
</evidence>
<dbReference type="GO" id="GO:0016020">
    <property type="term" value="C:membrane"/>
    <property type="evidence" value="ECO:0007669"/>
    <property type="project" value="UniProtKB-SubCell"/>
</dbReference>
<dbReference type="Pfam" id="PF13664">
    <property type="entry name" value="DUF4149"/>
    <property type="match status" value="1"/>
</dbReference>
<name>A4GJ76_9BACT</name>
<evidence type="ECO:0000259" key="6">
    <source>
        <dbReference type="Pfam" id="PF13664"/>
    </source>
</evidence>
<feature type="transmembrane region" description="Helical" evidence="5">
    <location>
        <begin position="72"/>
        <end position="90"/>
    </location>
</feature>
<comment type="subcellular location">
    <subcellularLocation>
        <location evidence="1">Membrane</location>
    </subcellularLocation>
</comment>
<protein>
    <recommendedName>
        <fullName evidence="6">TMEM205-like domain-containing protein</fullName>
    </recommendedName>
</protein>
<evidence type="ECO:0000256" key="5">
    <source>
        <dbReference type="SAM" id="Phobius"/>
    </source>
</evidence>
<feature type="transmembrane region" description="Helical" evidence="5">
    <location>
        <begin position="6"/>
        <end position="29"/>
    </location>
</feature>
<evidence type="ECO:0000313" key="7">
    <source>
        <dbReference type="EMBL" id="ABL97171.1"/>
    </source>
</evidence>
<gene>
    <name evidence="7" type="ORF">MBMO_EB0-49D07.0014</name>
</gene>
<feature type="transmembrane region" description="Helical" evidence="5">
    <location>
        <begin position="111"/>
        <end position="131"/>
    </location>
</feature>
<dbReference type="AlphaFoldDB" id="A4GJ76"/>
<feature type="domain" description="TMEM205-like" evidence="6">
    <location>
        <begin position="9"/>
        <end position="100"/>
    </location>
</feature>
<keyword evidence="3 5" id="KW-1133">Transmembrane helix</keyword>
<feature type="transmembrane region" description="Helical" evidence="5">
    <location>
        <begin position="49"/>
        <end position="66"/>
    </location>
</feature>
<reference evidence="7" key="1">
    <citation type="journal article" date="2007" name="Environ. Microbiol.">
        <title>Proteorhodopsin photosystem gene clusters exhibit co-evolutionary trends and shared ancestry among diverse marine microbial phyla.</title>
        <authorList>
            <person name="McCarren J."/>
            <person name="Delong E.F."/>
        </authorList>
    </citation>
    <scope>NUCLEOTIDE SEQUENCE</scope>
</reference>
<evidence type="ECO:0000256" key="1">
    <source>
        <dbReference type="ARBA" id="ARBA00004370"/>
    </source>
</evidence>